<evidence type="ECO:0000256" key="1">
    <source>
        <dbReference type="ARBA" id="ARBA00022801"/>
    </source>
</evidence>
<dbReference type="OrthoDB" id="9812921at2"/>
<dbReference type="Proteomes" id="UP000199017">
    <property type="component" value="Unassembled WGS sequence"/>
</dbReference>
<sequence>MEIKKQSQINNISLFEVTYKSGNYFVKGCLGIPDKDRTYPGILYLRGGLKQVGMVKKEWVAELAQHGYVVLAPYYRGNEGGEGKEDFCGHDREDAFNGFDELAKLKETKGEPLHIIGFSRGAVMALFTGMVRKASSIVCWSGVSDMTLTYNERPDLRRMLKRVTGGDPVTHPREYERRTPLTQIHHIKAPVFIIHGKEDKHVSVKHARLLETYLKGSKKPVEKHIYPGMPHHFSSSARQHAISEMIQWIKRHNNA</sequence>
<accession>A0A1G8ENQ6</accession>
<dbReference type="PANTHER" id="PTHR42776">
    <property type="entry name" value="SERINE PEPTIDASE S9 FAMILY MEMBER"/>
    <property type="match status" value="1"/>
</dbReference>
<evidence type="ECO:0000313" key="3">
    <source>
        <dbReference type="EMBL" id="SDH71536.1"/>
    </source>
</evidence>
<dbReference type="STRING" id="930129.SAMN05216352_102312"/>
<organism evidence="3 4">
    <name type="scientific">Alteribacillus bidgolensis</name>
    <dbReference type="NCBI Taxonomy" id="930129"/>
    <lineage>
        <taxon>Bacteria</taxon>
        <taxon>Bacillati</taxon>
        <taxon>Bacillota</taxon>
        <taxon>Bacilli</taxon>
        <taxon>Bacillales</taxon>
        <taxon>Bacillaceae</taxon>
        <taxon>Alteribacillus</taxon>
    </lineage>
</organism>
<dbReference type="GO" id="GO:0004252">
    <property type="term" value="F:serine-type endopeptidase activity"/>
    <property type="evidence" value="ECO:0007669"/>
    <property type="project" value="TreeGrafter"/>
</dbReference>
<evidence type="ECO:0000313" key="4">
    <source>
        <dbReference type="Proteomes" id="UP000199017"/>
    </source>
</evidence>
<protein>
    <submittedName>
        <fullName evidence="3">Prolyl oligopeptidase family protein</fullName>
    </submittedName>
</protein>
<dbReference type="EMBL" id="FNDU01000002">
    <property type="protein sequence ID" value="SDH71536.1"/>
    <property type="molecule type" value="Genomic_DNA"/>
</dbReference>
<dbReference type="RefSeq" id="WP_091581546.1">
    <property type="nucleotide sequence ID" value="NZ_FNDU01000002.1"/>
</dbReference>
<name>A0A1G8ENQ6_9BACI</name>
<keyword evidence="1" id="KW-0378">Hydrolase</keyword>
<keyword evidence="4" id="KW-1185">Reference proteome</keyword>
<dbReference type="PANTHER" id="PTHR42776:SF27">
    <property type="entry name" value="DIPEPTIDYL PEPTIDASE FAMILY MEMBER 6"/>
    <property type="match status" value="1"/>
</dbReference>
<dbReference type="Pfam" id="PF00326">
    <property type="entry name" value="Peptidase_S9"/>
    <property type="match status" value="1"/>
</dbReference>
<dbReference type="Gene3D" id="3.40.50.1820">
    <property type="entry name" value="alpha/beta hydrolase"/>
    <property type="match status" value="1"/>
</dbReference>
<dbReference type="SUPFAM" id="SSF53474">
    <property type="entry name" value="alpha/beta-Hydrolases"/>
    <property type="match status" value="1"/>
</dbReference>
<reference evidence="3 4" key="1">
    <citation type="submission" date="2016-10" db="EMBL/GenBank/DDBJ databases">
        <authorList>
            <person name="de Groot N.N."/>
        </authorList>
    </citation>
    <scope>NUCLEOTIDE SEQUENCE [LARGE SCALE GENOMIC DNA]</scope>
    <source>
        <strain evidence="4">P4B,CCM 7963,CECT 7998,DSM 25260,IBRC-M 10614,KCTC 13821</strain>
    </source>
</reference>
<dbReference type="InterPro" id="IPR029058">
    <property type="entry name" value="AB_hydrolase_fold"/>
</dbReference>
<proteinExistence type="predicted"/>
<evidence type="ECO:0000259" key="2">
    <source>
        <dbReference type="Pfam" id="PF00326"/>
    </source>
</evidence>
<dbReference type="AlphaFoldDB" id="A0A1G8ENQ6"/>
<dbReference type="InterPro" id="IPR001375">
    <property type="entry name" value="Peptidase_S9_cat"/>
</dbReference>
<dbReference type="GO" id="GO:0006508">
    <property type="term" value="P:proteolysis"/>
    <property type="evidence" value="ECO:0007669"/>
    <property type="project" value="InterPro"/>
</dbReference>
<feature type="domain" description="Peptidase S9 prolyl oligopeptidase catalytic" evidence="2">
    <location>
        <begin position="63"/>
        <end position="252"/>
    </location>
</feature>
<gene>
    <name evidence="3" type="ORF">SAMN05216352_102312</name>
</gene>